<name>A0A645EVF1_9ZZZZ</name>
<sequence>MRKKVVVTGIMTIILLLGYFFWDDIIVNTSPKLVGTYQSETSPPNIVMISFFQDGTFEEYYNASLVDSGTYRKEKDSVYTLHSEKKEDYIILQEEDSFYYYYRDAAGSTIFLLKNLGKAPTKIIDDPAYSN</sequence>
<dbReference type="EMBL" id="VSSQ01051736">
    <property type="protein sequence ID" value="MPN05827.1"/>
    <property type="molecule type" value="Genomic_DNA"/>
</dbReference>
<dbReference type="AlphaFoldDB" id="A0A645EVF1"/>
<keyword evidence="1" id="KW-0472">Membrane</keyword>
<feature type="transmembrane region" description="Helical" evidence="1">
    <location>
        <begin position="5"/>
        <end position="22"/>
    </location>
</feature>
<accession>A0A645EVF1</accession>
<evidence type="ECO:0000313" key="2">
    <source>
        <dbReference type="EMBL" id="MPN05827.1"/>
    </source>
</evidence>
<organism evidence="2">
    <name type="scientific">bioreactor metagenome</name>
    <dbReference type="NCBI Taxonomy" id="1076179"/>
    <lineage>
        <taxon>unclassified sequences</taxon>
        <taxon>metagenomes</taxon>
        <taxon>ecological metagenomes</taxon>
    </lineage>
</organism>
<gene>
    <name evidence="2" type="ORF">SDC9_153081</name>
</gene>
<proteinExistence type="predicted"/>
<comment type="caution">
    <text evidence="2">The sequence shown here is derived from an EMBL/GenBank/DDBJ whole genome shotgun (WGS) entry which is preliminary data.</text>
</comment>
<reference evidence="2" key="1">
    <citation type="submission" date="2019-08" db="EMBL/GenBank/DDBJ databases">
        <authorList>
            <person name="Kucharzyk K."/>
            <person name="Murdoch R.W."/>
            <person name="Higgins S."/>
            <person name="Loffler F."/>
        </authorList>
    </citation>
    <scope>NUCLEOTIDE SEQUENCE</scope>
</reference>
<keyword evidence="1" id="KW-1133">Transmembrane helix</keyword>
<protein>
    <submittedName>
        <fullName evidence="2">Uncharacterized protein</fullName>
    </submittedName>
</protein>
<evidence type="ECO:0000256" key="1">
    <source>
        <dbReference type="SAM" id="Phobius"/>
    </source>
</evidence>
<keyword evidence="1" id="KW-0812">Transmembrane</keyword>